<dbReference type="InterPro" id="IPR027417">
    <property type="entry name" value="P-loop_NTPase"/>
</dbReference>
<dbReference type="InterPro" id="IPR012853">
    <property type="entry name" value="CPT"/>
</dbReference>
<protein>
    <submittedName>
        <fullName evidence="3">Chloramphenicol phosphotransferase</fullName>
    </submittedName>
</protein>
<keyword evidence="3" id="KW-0808">Transferase</keyword>
<feature type="binding site" evidence="2">
    <location>
        <begin position="9"/>
        <end position="16"/>
    </location>
    <ligand>
        <name>ATP</name>
        <dbReference type="ChEBI" id="CHEBI:30616"/>
    </ligand>
</feature>
<evidence type="ECO:0000256" key="1">
    <source>
        <dbReference type="PIRSR" id="PIRSR007531-1"/>
    </source>
</evidence>
<proteinExistence type="predicted"/>
<feature type="active site" evidence="1">
    <location>
        <position position="36"/>
    </location>
</feature>
<reference evidence="3" key="1">
    <citation type="submission" date="2020-02" db="EMBL/GenBank/DDBJ databases">
        <title>Delineation of the pyrene-degrading pathway in Roseobacter clade bacteria by genomic analysis.</title>
        <authorList>
            <person name="Zhou H."/>
            <person name="Wang H."/>
        </authorList>
    </citation>
    <scope>NUCLEOTIDE SEQUENCE</scope>
    <source>
        <strain evidence="3">PrR005</strain>
    </source>
</reference>
<dbReference type="EMBL" id="JAAGOX010000009">
    <property type="protein sequence ID" value="NDW44431.1"/>
    <property type="molecule type" value="Genomic_DNA"/>
</dbReference>
<evidence type="ECO:0000256" key="2">
    <source>
        <dbReference type="PIRSR" id="PIRSR007531-2"/>
    </source>
</evidence>
<dbReference type="Gene3D" id="3.40.50.300">
    <property type="entry name" value="P-loop containing nucleotide triphosphate hydrolases"/>
    <property type="match status" value="1"/>
</dbReference>
<dbReference type="Pfam" id="PF07931">
    <property type="entry name" value="CPT"/>
    <property type="match status" value="1"/>
</dbReference>
<gene>
    <name evidence="3" type="ORF">G0P99_05635</name>
</gene>
<comment type="caution">
    <text evidence="3">The sequence shown here is derived from an EMBL/GenBank/DDBJ whole genome shotgun (WGS) entry which is preliminary data.</text>
</comment>
<dbReference type="GO" id="GO:0016740">
    <property type="term" value="F:transferase activity"/>
    <property type="evidence" value="ECO:0007669"/>
    <property type="project" value="UniProtKB-KW"/>
</dbReference>
<dbReference type="GO" id="GO:0005524">
    <property type="term" value="F:ATP binding"/>
    <property type="evidence" value="ECO:0007669"/>
    <property type="project" value="InterPro"/>
</dbReference>
<dbReference type="PIRSF" id="PIRSF007531">
    <property type="entry name" value="CPT"/>
    <property type="match status" value="1"/>
</dbReference>
<dbReference type="SUPFAM" id="SSF52540">
    <property type="entry name" value="P-loop containing nucleoside triphosphate hydrolases"/>
    <property type="match status" value="1"/>
</dbReference>
<evidence type="ECO:0000313" key="3">
    <source>
        <dbReference type="EMBL" id="NDW44431.1"/>
    </source>
</evidence>
<organism evidence="3">
    <name type="scientific">Ruegeria sp. PrR005</name>
    <dbReference type="NCBI Taxonomy" id="2706882"/>
    <lineage>
        <taxon>Bacteria</taxon>
        <taxon>Pseudomonadati</taxon>
        <taxon>Pseudomonadota</taxon>
        <taxon>Alphaproteobacteria</taxon>
        <taxon>Rhodobacterales</taxon>
        <taxon>Roseobacteraceae</taxon>
        <taxon>Ruegeria</taxon>
    </lineage>
</organism>
<accession>A0A6B2NK02</accession>
<dbReference type="AlphaFoldDB" id="A0A6B2NK02"/>
<dbReference type="RefSeq" id="WP_164128418.1">
    <property type="nucleotide sequence ID" value="NZ_JAAGOX010000009.1"/>
</dbReference>
<sequence>MATVLFLHGPSSSGKSTIATAIRAASDRPWLHLSIDHLRDSGAWTPSAYANWSTARSGFFEGFHRAIAGFADTGNDLILAHILDTPGWHARLQHLLATHTLLFVGIHAPLETLTLREHRRGNRPSGSAARDHAHVHSGLNYDLKLDGTASPQDNAGKVLSALASPPNPSRFFLVENTPG</sequence>
<name>A0A6B2NK02_9RHOB</name>